<feature type="binding site" evidence="8">
    <location>
        <position position="250"/>
    </location>
    <ligand>
        <name>FMN</name>
        <dbReference type="ChEBI" id="CHEBI:58210"/>
    </ligand>
</feature>
<feature type="active site" description="Proton acceptor" evidence="7">
    <location>
        <position position="274"/>
    </location>
</feature>
<evidence type="ECO:0000256" key="6">
    <source>
        <dbReference type="ARBA" id="ARBA00029327"/>
    </source>
</evidence>
<dbReference type="InterPro" id="IPR012133">
    <property type="entry name" value="Alpha-hydoxy_acid_DH_FMN"/>
</dbReference>
<feature type="binding site" evidence="8">
    <location>
        <position position="126"/>
    </location>
    <ligand>
        <name>FMN</name>
        <dbReference type="ChEBI" id="CHEBI:58210"/>
    </ligand>
</feature>
<feature type="binding site" evidence="8">
    <location>
        <begin position="329"/>
        <end position="330"/>
    </location>
    <ligand>
        <name>FMN</name>
        <dbReference type="ChEBI" id="CHEBI:58210"/>
    </ligand>
</feature>
<evidence type="ECO:0000259" key="9">
    <source>
        <dbReference type="PROSITE" id="PS51349"/>
    </source>
</evidence>
<dbReference type="PANTHER" id="PTHR10578">
    <property type="entry name" value="S -2-HYDROXY-ACID OXIDASE-RELATED"/>
    <property type="match status" value="1"/>
</dbReference>
<evidence type="ECO:0000256" key="3">
    <source>
        <dbReference type="ARBA" id="ARBA00023002"/>
    </source>
</evidence>
<dbReference type="SUPFAM" id="SSF51395">
    <property type="entry name" value="FMN-linked oxidoreductases"/>
    <property type="match status" value="1"/>
</dbReference>
<evidence type="ECO:0000256" key="4">
    <source>
        <dbReference type="ARBA" id="ARBA00024042"/>
    </source>
</evidence>
<evidence type="ECO:0000256" key="5">
    <source>
        <dbReference type="ARBA" id="ARBA00029325"/>
    </source>
</evidence>
<feature type="binding site" evidence="8">
    <location>
        <position position="272"/>
    </location>
    <ligand>
        <name>FMN</name>
        <dbReference type="ChEBI" id="CHEBI:58210"/>
    </ligand>
</feature>
<evidence type="ECO:0000256" key="8">
    <source>
        <dbReference type="PIRSR" id="PIRSR000138-2"/>
    </source>
</evidence>
<evidence type="ECO:0000256" key="1">
    <source>
        <dbReference type="ARBA" id="ARBA00001917"/>
    </source>
</evidence>
<proteinExistence type="inferred from homology"/>
<evidence type="ECO:0000313" key="11">
    <source>
        <dbReference type="Proteomes" id="UP001152320"/>
    </source>
</evidence>
<protein>
    <recommendedName>
        <fullName evidence="2">(S)-2-hydroxy-acid oxidase</fullName>
        <ecNumber evidence="2">1.1.3.15</ecNumber>
    </recommendedName>
</protein>
<keyword evidence="3" id="KW-0560">Oxidoreductase</keyword>
<comment type="catalytic activity">
    <reaction evidence="6">
        <text>2-hydroxyoctanoate + O2 = 2-oxooctanoate + H2O2</text>
        <dbReference type="Rhea" id="RHEA:67940"/>
        <dbReference type="ChEBI" id="CHEBI:15379"/>
        <dbReference type="ChEBI" id="CHEBI:16240"/>
        <dbReference type="ChEBI" id="CHEBI:133514"/>
        <dbReference type="ChEBI" id="CHEBI:176689"/>
    </reaction>
    <physiologicalReaction direction="left-to-right" evidence="6">
        <dbReference type="Rhea" id="RHEA:67941"/>
    </physiologicalReaction>
</comment>
<feature type="binding site" evidence="8">
    <location>
        <position position="104"/>
    </location>
    <ligand>
        <name>FMN</name>
        <dbReference type="ChEBI" id="CHEBI:58210"/>
    </ligand>
</feature>
<gene>
    <name evidence="10" type="ORF">HOLleu_31754</name>
</gene>
<feature type="binding site" evidence="8">
    <location>
        <begin position="306"/>
        <end position="310"/>
    </location>
    <ligand>
        <name>FMN</name>
        <dbReference type="ChEBI" id="CHEBI:58210"/>
    </ligand>
</feature>
<dbReference type="PANTHER" id="PTHR10578:SF149">
    <property type="entry name" value="2-HYDROXYACID OXIDASE 2"/>
    <property type="match status" value="1"/>
</dbReference>
<keyword evidence="11" id="KW-1185">Reference proteome</keyword>
<comment type="catalytic activity">
    <reaction evidence="5">
        <text>a (2S)-2-hydroxycarboxylate + O2 = a 2-oxocarboxylate + H2O2</text>
        <dbReference type="Rhea" id="RHEA:16789"/>
        <dbReference type="ChEBI" id="CHEBI:15379"/>
        <dbReference type="ChEBI" id="CHEBI:16240"/>
        <dbReference type="ChEBI" id="CHEBI:35179"/>
        <dbReference type="ChEBI" id="CHEBI:58123"/>
        <dbReference type="EC" id="1.1.3.15"/>
    </reaction>
    <physiologicalReaction direction="left-to-right" evidence="5">
        <dbReference type="Rhea" id="RHEA:16790"/>
    </physiologicalReaction>
</comment>
<dbReference type="Proteomes" id="UP001152320">
    <property type="component" value="Chromosome 16"/>
</dbReference>
<feature type="binding site" evidence="8">
    <location>
        <position position="274"/>
    </location>
    <ligand>
        <name>glyoxylate</name>
        <dbReference type="ChEBI" id="CHEBI:36655"/>
    </ligand>
</feature>
<dbReference type="FunFam" id="3.20.20.70:FF:000056">
    <property type="entry name" value="hydroxyacid oxidase 2"/>
    <property type="match status" value="1"/>
</dbReference>
<reference evidence="10" key="1">
    <citation type="submission" date="2021-10" db="EMBL/GenBank/DDBJ databases">
        <title>Tropical sea cucumber genome reveals ecological adaptation and Cuvierian tubules defense mechanism.</title>
        <authorList>
            <person name="Chen T."/>
        </authorList>
    </citation>
    <scope>NUCLEOTIDE SEQUENCE</scope>
    <source>
        <strain evidence="10">Nanhai2018</strain>
        <tissue evidence="10">Muscle</tissue>
    </source>
</reference>
<dbReference type="Gene3D" id="3.20.20.70">
    <property type="entry name" value="Aldolase class I"/>
    <property type="match status" value="1"/>
</dbReference>
<comment type="caution">
    <text evidence="10">The sequence shown here is derived from an EMBL/GenBank/DDBJ whole genome shotgun (WGS) entry which is preliminary data.</text>
</comment>
<dbReference type="PROSITE" id="PS00557">
    <property type="entry name" value="FMN_HYDROXY_ACID_DH_1"/>
    <property type="match status" value="1"/>
</dbReference>
<feature type="binding site" evidence="8">
    <location>
        <begin position="75"/>
        <end position="77"/>
    </location>
    <ligand>
        <name>FMN</name>
        <dbReference type="ChEBI" id="CHEBI:58210"/>
    </ligand>
</feature>
<dbReference type="GO" id="GO:0001561">
    <property type="term" value="P:fatty acid alpha-oxidation"/>
    <property type="evidence" value="ECO:0007669"/>
    <property type="project" value="TreeGrafter"/>
</dbReference>
<dbReference type="EMBL" id="JAIZAY010000016">
    <property type="protein sequence ID" value="KAJ8026811.1"/>
    <property type="molecule type" value="Genomic_DNA"/>
</dbReference>
<comment type="similarity">
    <text evidence="4">Belongs to the FMN-dependent alpha-hydroxy acid dehydrogenase family.</text>
</comment>
<dbReference type="InterPro" id="IPR008259">
    <property type="entry name" value="FMN_hydac_DH_AS"/>
</dbReference>
<feature type="binding site" evidence="8">
    <location>
        <position position="277"/>
    </location>
    <ligand>
        <name>glyoxylate</name>
        <dbReference type="ChEBI" id="CHEBI:36655"/>
    </ligand>
</feature>
<keyword evidence="8" id="KW-0285">Flavoprotein</keyword>
<comment type="cofactor">
    <cofactor evidence="1">
        <name>FMN</name>
        <dbReference type="ChEBI" id="CHEBI:58210"/>
    </cofactor>
</comment>
<dbReference type="EC" id="1.1.3.15" evidence="2"/>
<sequence length="385" mass="42313">MRSIDDVEEEAKKSLPEWMMSYYATGTGDEQTLEENKAAYKRFLFKPRIMCADKATDISTSVLGRRVRIPIGVSPTALQGGAHPRAEMATAEGAERCGTVMIMSSWSQVRIEDVAKSAPNGNLWMQTYLNKDRRNTQNIVERAEKAGFNAIVVTVDSPCVGIRKKKGYQGGDQFIKTLKGINVRDTWQELFLLSLARFVNYEGAVDDIAKARASGDVKLFKYVWDQSLSYPKWEYVEWLKTVTTLPLIMKGIMTVENAREAVAVGAKAVIVSNHGGRQLDGLPSTIEVLPEIVDALRGSGVEVYVDGGIRNGSDVLKALALGAQFVFCGRPAVWGLGTNGADGVAEVLQILENELKVTMVLCGCTKLTDIDRSLVIHESQLKCKL</sequence>
<dbReference type="Pfam" id="PF01070">
    <property type="entry name" value="FMN_dh"/>
    <property type="match status" value="1"/>
</dbReference>
<dbReference type="OrthoDB" id="25826at2759"/>
<dbReference type="AlphaFoldDB" id="A0A9Q1BGH3"/>
<dbReference type="GO" id="GO:0005782">
    <property type="term" value="C:peroxisomal matrix"/>
    <property type="evidence" value="ECO:0007669"/>
    <property type="project" value="TreeGrafter"/>
</dbReference>
<dbReference type="CDD" id="cd02809">
    <property type="entry name" value="alpha_hydroxyacid_oxid_FMN"/>
    <property type="match status" value="1"/>
</dbReference>
<organism evidence="10 11">
    <name type="scientific">Holothuria leucospilota</name>
    <name type="common">Black long sea cucumber</name>
    <name type="synonym">Mertensiothuria leucospilota</name>
    <dbReference type="NCBI Taxonomy" id="206669"/>
    <lineage>
        <taxon>Eukaryota</taxon>
        <taxon>Metazoa</taxon>
        <taxon>Echinodermata</taxon>
        <taxon>Eleutherozoa</taxon>
        <taxon>Echinozoa</taxon>
        <taxon>Holothuroidea</taxon>
        <taxon>Aspidochirotacea</taxon>
        <taxon>Aspidochirotida</taxon>
        <taxon>Holothuriidae</taxon>
        <taxon>Holothuria</taxon>
    </lineage>
</organism>
<keyword evidence="8" id="KW-0288">FMN</keyword>
<name>A0A9Q1BGH3_HOLLE</name>
<dbReference type="GO" id="GO:0003973">
    <property type="term" value="F:(S)-2-hydroxy-acid oxidase activity"/>
    <property type="evidence" value="ECO:0007669"/>
    <property type="project" value="UniProtKB-EC"/>
</dbReference>
<feature type="domain" description="FMN hydroxy acid dehydrogenase" evidence="9">
    <location>
        <begin position="1"/>
        <end position="380"/>
    </location>
</feature>
<dbReference type="PIRSF" id="PIRSF000138">
    <property type="entry name" value="Al-hdrx_acd_dh"/>
    <property type="match status" value="1"/>
</dbReference>
<dbReference type="InterPro" id="IPR013785">
    <property type="entry name" value="Aldolase_TIM"/>
</dbReference>
<dbReference type="InterPro" id="IPR037396">
    <property type="entry name" value="FMN_HAD"/>
</dbReference>
<feature type="binding site" evidence="8">
    <location>
        <position position="163"/>
    </location>
    <ligand>
        <name>glyoxylate</name>
        <dbReference type="ChEBI" id="CHEBI:36655"/>
    </ligand>
</feature>
<evidence type="ECO:0000256" key="2">
    <source>
        <dbReference type="ARBA" id="ARBA00013087"/>
    </source>
</evidence>
<feature type="binding site" evidence="8">
    <location>
        <position position="154"/>
    </location>
    <ligand>
        <name>FMN</name>
        <dbReference type="ChEBI" id="CHEBI:58210"/>
    </ligand>
</feature>
<dbReference type="PROSITE" id="PS51349">
    <property type="entry name" value="FMN_HYDROXY_ACID_DH_2"/>
    <property type="match status" value="1"/>
</dbReference>
<dbReference type="InterPro" id="IPR000262">
    <property type="entry name" value="FMN-dep_DH"/>
</dbReference>
<feature type="binding site" evidence="8">
    <location>
        <position position="128"/>
    </location>
    <ligand>
        <name>glyoxylate</name>
        <dbReference type="ChEBI" id="CHEBI:36655"/>
    </ligand>
</feature>
<accession>A0A9Q1BGH3</accession>
<feature type="binding site" evidence="8">
    <location>
        <position position="22"/>
    </location>
    <ligand>
        <name>glyoxylate</name>
        <dbReference type="ChEBI" id="CHEBI:36655"/>
    </ligand>
</feature>
<evidence type="ECO:0000256" key="7">
    <source>
        <dbReference type="PIRSR" id="PIRSR000138-1"/>
    </source>
</evidence>
<dbReference type="GO" id="GO:0010181">
    <property type="term" value="F:FMN binding"/>
    <property type="evidence" value="ECO:0007669"/>
    <property type="project" value="InterPro"/>
</dbReference>
<evidence type="ECO:0000313" key="10">
    <source>
        <dbReference type="EMBL" id="KAJ8026811.1"/>
    </source>
</evidence>